<dbReference type="AlphaFoldDB" id="A0A427Y3U4"/>
<dbReference type="Pfam" id="PF26157">
    <property type="entry name" value="SGL_GH162"/>
    <property type="match status" value="2"/>
</dbReference>
<feature type="domain" description="Endo-beta-1,2-glucanase SGL" evidence="3">
    <location>
        <begin position="113"/>
        <end position="348"/>
    </location>
</feature>
<dbReference type="Proteomes" id="UP000279259">
    <property type="component" value="Unassembled WGS sequence"/>
</dbReference>
<evidence type="ECO:0000313" key="5">
    <source>
        <dbReference type="Proteomes" id="UP000279259"/>
    </source>
</evidence>
<dbReference type="InterPro" id="IPR058773">
    <property type="entry name" value="SGL_GH162"/>
</dbReference>
<protein>
    <recommendedName>
        <fullName evidence="3">Endo-beta-1,2-glucanase SGL domain-containing protein</fullName>
    </recommendedName>
</protein>
<organism evidence="4 5">
    <name type="scientific">Saitozyma podzolica</name>
    <dbReference type="NCBI Taxonomy" id="1890683"/>
    <lineage>
        <taxon>Eukaryota</taxon>
        <taxon>Fungi</taxon>
        <taxon>Dikarya</taxon>
        <taxon>Basidiomycota</taxon>
        <taxon>Agaricomycotina</taxon>
        <taxon>Tremellomycetes</taxon>
        <taxon>Tremellales</taxon>
        <taxon>Trimorphomycetaceae</taxon>
        <taxon>Saitozyma</taxon>
    </lineage>
</organism>
<evidence type="ECO:0000256" key="1">
    <source>
        <dbReference type="SAM" id="MobiDB-lite"/>
    </source>
</evidence>
<sequence length="590" mass="64318">MLSRALFLTLALLGVSSSVDARPSPLLARQNTTAPASSNSTAPAPASSNTTASPASKPGSGGSSNSSLPGCRFATKYSQSDILSDPTNFIQDVMYWEGKFHSNSVGYNTANGMSYDGTLLNETTGENDLAGLHQFSAASKESLQIMVYAHALSGDPLAARFISPDNPSSAPDTVAGIMRTKLATYQKFNETFPGFGGFLPWYANYDNGTIQPTWDWVNRVPALDNGELIWAVYAAVQAMEDANRGDWADLVQGWQGWLDYTKTTAAKLFYFGEGKVCAVTDLNQAVGPFDPKQNITCAGGDVSLLNDPYEGELFTWWLYFFGGLSDTDKQALWTRKRPQLVSVEYSGSVVDTPWNDGTAYNYAGKPVVSKTIGPITVQRGFWFSAHEQWKLLEMPYRDISIVDRIFHNAERVRTCNSVLMGQNGGLFASVNNITDPVTGQIIGYISAAGIPSISNQTTQEQDIVTPYGSFPTVLYDQKVGLAWYKNMLDAKAMQNPYGSSESTRRDGTGASAFVSWDSKISTVNAILGGVSDFTRKKMQKDNVYNDFKTILDKEYTAVFGNQLKGENVDLCLPNFQIPNATVSDFTMCSA</sequence>
<reference evidence="4 5" key="1">
    <citation type="submission" date="2018-11" db="EMBL/GenBank/DDBJ databases">
        <title>Genome sequence of Saitozyma podzolica DSM 27192.</title>
        <authorList>
            <person name="Aliyu H."/>
            <person name="Gorte O."/>
            <person name="Ochsenreither K."/>
        </authorList>
    </citation>
    <scope>NUCLEOTIDE SEQUENCE [LARGE SCALE GENOMIC DNA]</scope>
    <source>
        <strain evidence="4 5">DSM 27192</strain>
    </source>
</reference>
<feature type="chain" id="PRO_5019581333" description="Endo-beta-1,2-glucanase SGL domain-containing protein" evidence="2">
    <location>
        <begin position="22"/>
        <end position="590"/>
    </location>
</feature>
<proteinExistence type="predicted"/>
<evidence type="ECO:0000313" key="4">
    <source>
        <dbReference type="EMBL" id="RSH85747.1"/>
    </source>
</evidence>
<feature type="region of interest" description="Disordered" evidence="1">
    <location>
        <begin position="29"/>
        <end position="68"/>
    </location>
</feature>
<feature type="domain" description="Endo-beta-1,2-glucanase SGL" evidence="3">
    <location>
        <begin position="370"/>
        <end position="589"/>
    </location>
</feature>
<comment type="caution">
    <text evidence="4">The sequence shown here is derived from an EMBL/GenBank/DDBJ whole genome shotgun (WGS) entry which is preliminary data.</text>
</comment>
<feature type="signal peptide" evidence="2">
    <location>
        <begin position="1"/>
        <end position="21"/>
    </location>
</feature>
<feature type="compositionally biased region" description="Low complexity" evidence="1">
    <location>
        <begin position="31"/>
        <end position="68"/>
    </location>
</feature>
<accession>A0A427Y3U4</accession>
<dbReference type="EMBL" id="RSCD01000019">
    <property type="protein sequence ID" value="RSH85747.1"/>
    <property type="molecule type" value="Genomic_DNA"/>
</dbReference>
<evidence type="ECO:0000259" key="3">
    <source>
        <dbReference type="Pfam" id="PF26157"/>
    </source>
</evidence>
<keyword evidence="2" id="KW-0732">Signal</keyword>
<dbReference type="OrthoDB" id="9981847at2759"/>
<dbReference type="CDD" id="cd24165">
    <property type="entry name" value="TfSGL-like"/>
    <property type="match status" value="1"/>
</dbReference>
<keyword evidence="5" id="KW-1185">Reference proteome</keyword>
<gene>
    <name evidence="4" type="ORF">EHS25_003888</name>
</gene>
<evidence type="ECO:0000256" key="2">
    <source>
        <dbReference type="SAM" id="SignalP"/>
    </source>
</evidence>
<name>A0A427Y3U4_9TREE</name>